<dbReference type="OrthoDB" id="9805416at2"/>
<comment type="similarity">
    <text evidence="1 4">Belongs to the D-isomer specific 2-hydroxyacid dehydrogenase family.</text>
</comment>
<dbReference type="AlphaFoldDB" id="F2NSN7"/>
<dbReference type="InterPro" id="IPR006140">
    <property type="entry name" value="D-isomer_DH_NAD-bd"/>
</dbReference>
<dbReference type="KEGG" id="tsu:Tresu_1368"/>
<dbReference type="HOGENOM" id="CLU_019796_1_3_12"/>
<evidence type="ECO:0000256" key="3">
    <source>
        <dbReference type="ARBA" id="ARBA00023027"/>
    </source>
</evidence>
<keyword evidence="3" id="KW-0520">NAD</keyword>
<evidence type="ECO:0000259" key="5">
    <source>
        <dbReference type="Pfam" id="PF00389"/>
    </source>
</evidence>
<dbReference type="eggNOG" id="COG1052">
    <property type="taxonomic scope" value="Bacteria"/>
</dbReference>
<accession>F2NSN7</accession>
<dbReference type="STRING" id="869209.Tresu_1368"/>
<keyword evidence="8" id="KW-1185">Reference proteome</keyword>
<dbReference type="Proteomes" id="UP000006852">
    <property type="component" value="Chromosome"/>
</dbReference>
<reference evidence="8" key="2">
    <citation type="submission" date="2011-04" db="EMBL/GenBank/DDBJ databases">
        <title>The complete genome of chromosome of Treponema succinifaciens DSM 2489.</title>
        <authorList>
            <person name="Lucas S."/>
            <person name="Copeland A."/>
            <person name="Lapidus A."/>
            <person name="Bruce D."/>
            <person name="Goodwin L."/>
            <person name="Pitluck S."/>
            <person name="Peters L."/>
            <person name="Kyrpides N."/>
            <person name="Mavromatis K."/>
            <person name="Ivanova N."/>
            <person name="Ovchinnikova G."/>
            <person name="Teshima H."/>
            <person name="Detter J.C."/>
            <person name="Tapia R."/>
            <person name="Han C."/>
            <person name="Land M."/>
            <person name="Hauser L."/>
            <person name="Markowitz V."/>
            <person name="Cheng J.-F."/>
            <person name="Hugenholtz P."/>
            <person name="Woyke T."/>
            <person name="Wu D."/>
            <person name="Gronow S."/>
            <person name="Wellnitz S."/>
            <person name="Brambilla E."/>
            <person name="Klenk H.-P."/>
            <person name="Eisen J.A."/>
        </authorList>
    </citation>
    <scope>NUCLEOTIDE SEQUENCE [LARGE SCALE GENOMIC DNA]</scope>
    <source>
        <strain evidence="8">ATCC 33096 / DSM 2489 / 6091</strain>
    </source>
</reference>
<feature type="domain" description="D-isomer specific 2-hydroxyacid dehydrogenase catalytic" evidence="5">
    <location>
        <begin position="20"/>
        <end position="313"/>
    </location>
</feature>
<dbReference type="SUPFAM" id="SSF52283">
    <property type="entry name" value="Formate/glycerate dehydrogenase catalytic domain-like"/>
    <property type="match status" value="1"/>
</dbReference>
<reference evidence="7 8" key="1">
    <citation type="journal article" date="2011" name="Stand. Genomic Sci.">
        <title>Complete genome sequence of Treponema succinifaciens type strain (6091).</title>
        <authorList>
            <person name="Han C."/>
            <person name="Gronow S."/>
            <person name="Teshima H."/>
            <person name="Lapidus A."/>
            <person name="Nolan M."/>
            <person name="Lucas S."/>
            <person name="Hammon N."/>
            <person name="Deshpande S."/>
            <person name="Cheng J.F."/>
            <person name="Zeytun A."/>
            <person name="Tapia R."/>
            <person name="Goodwin L."/>
            <person name="Pitluck S."/>
            <person name="Liolios K."/>
            <person name="Pagani I."/>
            <person name="Ivanova N."/>
            <person name="Mavromatis K."/>
            <person name="Mikhailova N."/>
            <person name="Huntemann M."/>
            <person name="Pati A."/>
            <person name="Chen A."/>
            <person name="Palaniappan K."/>
            <person name="Land M."/>
            <person name="Hauser L."/>
            <person name="Brambilla E.M."/>
            <person name="Rohde M."/>
            <person name="Goker M."/>
            <person name="Woyke T."/>
            <person name="Bristow J."/>
            <person name="Eisen J.A."/>
            <person name="Markowitz V."/>
            <person name="Hugenholtz P."/>
            <person name="Kyrpides N.C."/>
            <person name="Klenk H.P."/>
            <person name="Detter J.C."/>
        </authorList>
    </citation>
    <scope>NUCLEOTIDE SEQUENCE [LARGE SCALE GENOMIC DNA]</scope>
    <source>
        <strain evidence="8">ATCC 33096 / DSM 2489 / 6091</strain>
    </source>
</reference>
<dbReference type="Pfam" id="PF02826">
    <property type="entry name" value="2-Hacid_dh_C"/>
    <property type="match status" value="1"/>
</dbReference>
<evidence type="ECO:0000256" key="1">
    <source>
        <dbReference type="ARBA" id="ARBA00005854"/>
    </source>
</evidence>
<gene>
    <name evidence="7" type="ordered locus">Tresu_1368</name>
</gene>
<dbReference type="GO" id="GO:0051287">
    <property type="term" value="F:NAD binding"/>
    <property type="evidence" value="ECO:0007669"/>
    <property type="project" value="InterPro"/>
</dbReference>
<dbReference type="PROSITE" id="PS00065">
    <property type="entry name" value="D_2_HYDROXYACID_DH_1"/>
    <property type="match status" value="1"/>
</dbReference>
<dbReference type="PROSITE" id="PS00670">
    <property type="entry name" value="D_2_HYDROXYACID_DH_2"/>
    <property type="match status" value="1"/>
</dbReference>
<dbReference type="RefSeq" id="WP_013701558.1">
    <property type="nucleotide sequence ID" value="NC_015385.1"/>
</dbReference>
<dbReference type="Gene3D" id="3.40.50.720">
    <property type="entry name" value="NAD(P)-binding Rossmann-like Domain"/>
    <property type="match status" value="2"/>
</dbReference>
<feature type="domain" description="D-isomer specific 2-hydroxyacid dehydrogenase NAD-binding" evidence="6">
    <location>
        <begin position="110"/>
        <end position="283"/>
    </location>
</feature>
<sequence length="314" mass="34631">MKITVLDGNALNPGDLSWSPLEKFGQVAVFPRTEASLVAERIGDSDAILLNKINITEEILDKCPKLKYIGVQATGYNVIDLEACKRHNITVTNVPSYSTAGVAQLVFAFISEFACHTQLHSDSVMSGEWTNCPDFCYWKVPLIELEGKTLGIFGYGSIGSRVARIAEAYGMKVIVCTRTPKPEIKNPVDISTLFNESDFISLHAPLTEKTRNVVNKTTLSLMKKTAFLINTARGPLVNEKDVREFLDNGRIAGYAADVVSKEPMKKDNPLLGAKNCIITPHIAWAATETRQRLLNIVIENLKCFIMGKPQNVVS</sequence>
<dbReference type="PANTHER" id="PTHR43761">
    <property type="entry name" value="D-ISOMER SPECIFIC 2-HYDROXYACID DEHYDROGENASE FAMILY PROTEIN (AFU_ORTHOLOGUE AFUA_1G13630)"/>
    <property type="match status" value="1"/>
</dbReference>
<organism evidence="7 8">
    <name type="scientific">Treponema succinifaciens (strain ATCC 33096 / DSM 2489 / 6091)</name>
    <dbReference type="NCBI Taxonomy" id="869209"/>
    <lineage>
        <taxon>Bacteria</taxon>
        <taxon>Pseudomonadati</taxon>
        <taxon>Spirochaetota</taxon>
        <taxon>Spirochaetia</taxon>
        <taxon>Spirochaetales</taxon>
        <taxon>Treponemataceae</taxon>
        <taxon>Treponema</taxon>
    </lineage>
</organism>
<dbReference type="PROSITE" id="PS00671">
    <property type="entry name" value="D_2_HYDROXYACID_DH_3"/>
    <property type="match status" value="1"/>
</dbReference>
<proteinExistence type="inferred from homology"/>
<dbReference type="EC" id="1.1.1.26" evidence="7"/>
<dbReference type="InterPro" id="IPR029753">
    <property type="entry name" value="D-isomer_DH_CS"/>
</dbReference>
<dbReference type="PANTHER" id="PTHR43761:SF1">
    <property type="entry name" value="D-ISOMER SPECIFIC 2-HYDROXYACID DEHYDROGENASE CATALYTIC DOMAIN-CONTAINING PROTEIN-RELATED"/>
    <property type="match status" value="1"/>
</dbReference>
<dbReference type="GeneID" id="302998530"/>
<dbReference type="InterPro" id="IPR050418">
    <property type="entry name" value="D-iso_2-hydroxyacid_DH_PdxB"/>
</dbReference>
<dbReference type="EMBL" id="CP002631">
    <property type="protein sequence ID" value="AEB14275.1"/>
    <property type="molecule type" value="Genomic_DNA"/>
</dbReference>
<dbReference type="GO" id="GO:0047964">
    <property type="term" value="F:glyoxylate reductase (NADH) activity"/>
    <property type="evidence" value="ECO:0007669"/>
    <property type="project" value="UniProtKB-EC"/>
</dbReference>
<dbReference type="Pfam" id="PF00389">
    <property type="entry name" value="2-Hacid_dh"/>
    <property type="match status" value="1"/>
</dbReference>
<evidence type="ECO:0000313" key="7">
    <source>
        <dbReference type="EMBL" id="AEB14275.1"/>
    </source>
</evidence>
<name>F2NSN7_TRES6</name>
<dbReference type="InterPro" id="IPR006139">
    <property type="entry name" value="D-isomer_2_OHA_DH_cat_dom"/>
</dbReference>
<keyword evidence="2 4" id="KW-0560">Oxidoreductase</keyword>
<protein>
    <submittedName>
        <fullName evidence="7">Glyoxylate reductase</fullName>
        <ecNumber evidence="7">1.1.1.26</ecNumber>
    </submittedName>
</protein>
<evidence type="ECO:0000256" key="4">
    <source>
        <dbReference type="RuleBase" id="RU003719"/>
    </source>
</evidence>
<dbReference type="CDD" id="cd12162">
    <property type="entry name" value="2-Hacid_dh_4"/>
    <property type="match status" value="1"/>
</dbReference>
<dbReference type="InterPro" id="IPR029752">
    <property type="entry name" value="D-isomer_DH_CS1"/>
</dbReference>
<dbReference type="SUPFAM" id="SSF51735">
    <property type="entry name" value="NAD(P)-binding Rossmann-fold domains"/>
    <property type="match status" value="1"/>
</dbReference>
<evidence type="ECO:0000313" key="8">
    <source>
        <dbReference type="Proteomes" id="UP000006852"/>
    </source>
</evidence>
<evidence type="ECO:0000259" key="6">
    <source>
        <dbReference type="Pfam" id="PF02826"/>
    </source>
</evidence>
<evidence type="ECO:0000256" key="2">
    <source>
        <dbReference type="ARBA" id="ARBA00023002"/>
    </source>
</evidence>
<dbReference type="InterPro" id="IPR036291">
    <property type="entry name" value="NAD(P)-bd_dom_sf"/>
</dbReference>